<feature type="region of interest" description="Disordered" evidence="2">
    <location>
        <begin position="1"/>
        <end position="20"/>
    </location>
</feature>
<dbReference type="Pfam" id="PF01582">
    <property type="entry name" value="TIR"/>
    <property type="match status" value="1"/>
</dbReference>
<organism evidence="4 5">
    <name type="scientific">Rubus argutus</name>
    <name type="common">Southern blackberry</name>
    <dbReference type="NCBI Taxonomy" id="59490"/>
    <lineage>
        <taxon>Eukaryota</taxon>
        <taxon>Viridiplantae</taxon>
        <taxon>Streptophyta</taxon>
        <taxon>Embryophyta</taxon>
        <taxon>Tracheophyta</taxon>
        <taxon>Spermatophyta</taxon>
        <taxon>Magnoliopsida</taxon>
        <taxon>eudicotyledons</taxon>
        <taxon>Gunneridae</taxon>
        <taxon>Pentapetalae</taxon>
        <taxon>rosids</taxon>
        <taxon>fabids</taxon>
        <taxon>Rosales</taxon>
        <taxon>Rosaceae</taxon>
        <taxon>Rosoideae</taxon>
        <taxon>Rosoideae incertae sedis</taxon>
        <taxon>Rubus</taxon>
    </lineage>
</organism>
<evidence type="ECO:0000259" key="3">
    <source>
        <dbReference type="PROSITE" id="PS50104"/>
    </source>
</evidence>
<sequence>MSTQFGASSSSSSSPTPKSAGTYDVFLSFRGRDTRNTFIGHLYESLVQKGIKPFKDDDDLQGGQEIESALLKAIEESKIFIVVFSENYAASKWCLDELVKIMECKELHHQIVYPVYYKVDPSDVRYQKGSFAEAFAKHKLRYNLQKIDEWKTAFTQAANLSGQQFSDGGHEADFVKKIVGEISGKLIDRTHLKVAENPVGIKSSVEDMLNLLCVGKNDVHMIVIDESQEAGGRSRLWLYDHVHHVINEKTGTDKVKGILCENDRYRPGRETKYYTKEEQICLSSASFLTLKNLQILKMCSYSNLFTGGHLDYLSNELRVLDWVNCPLLYLPSEFYPKNLTVLKLHFTKARGRLPEFLLKMLRSCRSPQREKLPTMKNLKYIDVANCDGITNIFDFSVFPNLLHLKVMWSPLVEADHSFGFFKNLVSLDIGRCKGIGEFEIVKEMKSLKRLNLMGIDIREFPSSSLRYLMNLETFSLRWCPKLTKVSFSIFEWQHLRHVEFSYCYKLVTFQATSEIFPCKSTSLEDKHYDPLFVNLEGCESLVEIPAFPRELNGLCAKACIALERISILSNILEGTESKMIPWMDLSFCYKLCNNLARDVAKLRKNLPDDSEVTAMLSLFLSCRQSQFGVWFPGSKLPEWFTYKYTTCIPEVVACDFRIEFPVNFNWENKGLAICAHTETDSRFCGIDINGIVFFVEGPKELPNMFRGHVRLYYIPLHTIRTQLSLTGLPPPSSFQVMFRFEAAYPYEAVGIRSCGIHIV</sequence>
<name>A0AAW1WZM2_RUBAR</name>
<dbReference type="InterPro" id="IPR035897">
    <property type="entry name" value="Toll_tir_struct_dom_sf"/>
</dbReference>
<dbReference type="GO" id="GO:0007165">
    <property type="term" value="P:signal transduction"/>
    <property type="evidence" value="ECO:0007669"/>
    <property type="project" value="InterPro"/>
</dbReference>
<evidence type="ECO:0000256" key="2">
    <source>
        <dbReference type="SAM" id="MobiDB-lite"/>
    </source>
</evidence>
<dbReference type="EMBL" id="JBEDUW010000005">
    <property type="protein sequence ID" value="KAK9929436.1"/>
    <property type="molecule type" value="Genomic_DNA"/>
</dbReference>
<dbReference type="InterPro" id="IPR044974">
    <property type="entry name" value="Disease_R_plants"/>
</dbReference>
<comment type="caution">
    <text evidence="4">The sequence shown here is derived from an EMBL/GenBank/DDBJ whole genome shotgun (WGS) entry which is preliminary data.</text>
</comment>
<dbReference type="GO" id="GO:0006952">
    <property type="term" value="P:defense response"/>
    <property type="evidence" value="ECO:0007669"/>
    <property type="project" value="InterPro"/>
</dbReference>
<dbReference type="PANTHER" id="PTHR11017">
    <property type="entry name" value="LEUCINE-RICH REPEAT-CONTAINING PROTEIN"/>
    <property type="match status" value="1"/>
</dbReference>
<reference evidence="4 5" key="1">
    <citation type="journal article" date="2023" name="G3 (Bethesda)">
        <title>A chromosome-length genome assembly and annotation of blackberry (Rubus argutus, cv. 'Hillquist').</title>
        <authorList>
            <person name="Bruna T."/>
            <person name="Aryal R."/>
            <person name="Dudchenko O."/>
            <person name="Sargent D.J."/>
            <person name="Mead D."/>
            <person name="Buti M."/>
            <person name="Cavallini A."/>
            <person name="Hytonen T."/>
            <person name="Andres J."/>
            <person name="Pham M."/>
            <person name="Weisz D."/>
            <person name="Mascagni F."/>
            <person name="Usai G."/>
            <person name="Natali L."/>
            <person name="Bassil N."/>
            <person name="Fernandez G.E."/>
            <person name="Lomsadze A."/>
            <person name="Armour M."/>
            <person name="Olukolu B."/>
            <person name="Poorten T."/>
            <person name="Britton C."/>
            <person name="Davik J."/>
            <person name="Ashrafi H."/>
            <person name="Aiden E.L."/>
            <person name="Borodovsky M."/>
            <person name="Worthington M."/>
        </authorList>
    </citation>
    <scope>NUCLEOTIDE SEQUENCE [LARGE SCALE GENOMIC DNA]</scope>
    <source>
        <strain evidence="4">PI 553951</strain>
    </source>
</reference>
<gene>
    <name evidence="4" type="ORF">M0R45_026536</name>
</gene>
<feature type="domain" description="TIR" evidence="3">
    <location>
        <begin position="21"/>
        <end position="186"/>
    </location>
</feature>
<dbReference type="SUPFAM" id="SSF52200">
    <property type="entry name" value="Toll/Interleukin receptor TIR domain"/>
    <property type="match status" value="1"/>
</dbReference>
<evidence type="ECO:0000313" key="4">
    <source>
        <dbReference type="EMBL" id="KAK9929436.1"/>
    </source>
</evidence>
<accession>A0AAW1WZM2</accession>
<dbReference type="Gene3D" id="3.40.50.10140">
    <property type="entry name" value="Toll/interleukin-1 receptor homology (TIR) domain"/>
    <property type="match status" value="1"/>
</dbReference>
<keyword evidence="1" id="KW-0520">NAD</keyword>
<dbReference type="FunFam" id="3.40.50.10140:FF:000007">
    <property type="entry name" value="Disease resistance protein (TIR-NBS-LRR class)"/>
    <property type="match status" value="1"/>
</dbReference>
<protein>
    <recommendedName>
        <fullName evidence="3">TIR domain-containing protein</fullName>
    </recommendedName>
</protein>
<dbReference type="Gene3D" id="3.80.10.10">
    <property type="entry name" value="Ribonuclease Inhibitor"/>
    <property type="match status" value="1"/>
</dbReference>
<dbReference type="Proteomes" id="UP001457282">
    <property type="component" value="Unassembled WGS sequence"/>
</dbReference>
<keyword evidence="5" id="KW-1185">Reference proteome</keyword>
<dbReference type="InterPro" id="IPR000157">
    <property type="entry name" value="TIR_dom"/>
</dbReference>
<dbReference type="PROSITE" id="PS50104">
    <property type="entry name" value="TIR"/>
    <property type="match status" value="1"/>
</dbReference>
<evidence type="ECO:0000313" key="5">
    <source>
        <dbReference type="Proteomes" id="UP001457282"/>
    </source>
</evidence>
<dbReference type="PANTHER" id="PTHR11017:SF570">
    <property type="entry name" value="DISEASE RESISTANCE PROTEIN (TIR-NBS CLASS)-RELATED"/>
    <property type="match status" value="1"/>
</dbReference>
<dbReference type="SMART" id="SM00255">
    <property type="entry name" value="TIR"/>
    <property type="match status" value="1"/>
</dbReference>
<proteinExistence type="predicted"/>
<evidence type="ECO:0000256" key="1">
    <source>
        <dbReference type="ARBA" id="ARBA00023027"/>
    </source>
</evidence>
<dbReference type="InterPro" id="IPR032675">
    <property type="entry name" value="LRR_dom_sf"/>
</dbReference>
<dbReference type="AlphaFoldDB" id="A0AAW1WZM2"/>
<dbReference type="SUPFAM" id="SSF52058">
    <property type="entry name" value="L domain-like"/>
    <property type="match status" value="1"/>
</dbReference>